<evidence type="ECO:0000256" key="8">
    <source>
        <dbReference type="SAM" id="Phobius"/>
    </source>
</evidence>
<evidence type="ECO:0000256" key="2">
    <source>
        <dbReference type="ARBA" id="ARBA00022475"/>
    </source>
</evidence>
<dbReference type="Pfam" id="PF00953">
    <property type="entry name" value="Glycos_transf_4"/>
    <property type="match status" value="1"/>
</dbReference>
<feature type="transmembrane region" description="Helical" evidence="8">
    <location>
        <begin position="185"/>
        <end position="202"/>
    </location>
</feature>
<dbReference type="InterPro" id="IPR000715">
    <property type="entry name" value="Glycosyl_transferase_4"/>
</dbReference>
<dbReference type="AlphaFoldDB" id="A0A1G1VV87"/>
<feature type="transmembrane region" description="Helical" evidence="8">
    <location>
        <begin position="81"/>
        <end position="97"/>
    </location>
</feature>
<sequence>MFPSLLSRLFFLPLIVSFLFSFLATFLVRAVYLRLGWLDDPALRRHPKVVHTYPTPRGGGLAIYSAVFLSSLIFLGFDKHSFGILFGGLLLTIVGLLDDRLDLNPYLRLGFGFLAAFSVVGSGIGIAFITNPFGGILHLDWPRITFYFFGDRSIWLLSDLFALLWIVWSMNIVNWSKGVDGQLPGIVVVAAIVIAALSLRFTEDVTQWGVSILAAITAGAYLGFLPWNWFPQKIMPGYGGGSLAGYLLAILAILSGAKVATAILVLGIPMADAVYTILRRLASGRSPVWGDRGHFHHLLLDFGWSKPRIAIFYWIVSAVLGILALQLNAQQKLYTIVTLAVIVGGVLLWLNFFLFLRAPDRGNG</sequence>
<reference evidence="9 10" key="1">
    <citation type="journal article" date="2016" name="Nat. Commun.">
        <title>Thousands of microbial genomes shed light on interconnected biogeochemical processes in an aquifer system.</title>
        <authorList>
            <person name="Anantharaman K."/>
            <person name="Brown C.T."/>
            <person name="Hug L.A."/>
            <person name="Sharon I."/>
            <person name="Castelle C.J."/>
            <person name="Probst A.J."/>
            <person name="Thomas B.C."/>
            <person name="Singh A."/>
            <person name="Wilkins M.J."/>
            <person name="Karaoz U."/>
            <person name="Brodie E.L."/>
            <person name="Williams K.H."/>
            <person name="Hubbard S.S."/>
            <person name="Banfield J.F."/>
        </authorList>
    </citation>
    <scope>NUCLEOTIDE SEQUENCE [LARGE SCALE GENOMIC DNA]</scope>
</reference>
<keyword evidence="3" id="KW-0808">Transferase</keyword>
<dbReference type="GO" id="GO:0005886">
    <property type="term" value="C:plasma membrane"/>
    <property type="evidence" value="ECO:0007669"/>
    <property type="project" value="UniProtKB-SubCell"/>
</dbReference>
<feature type="transmembrane region" description="Helical" evidence="8">
    <location>
        <begin position="12"/>
        <end position="37"/>
    </location>
</feature>
<feature type="transmembrane region" description="Helical" evidence="8">
    <location>
        <begin position="208"/>
        <end position="230"/>
    </location>
</feature>
<evidence type="ECO:0000313" key="10">
    <source>
        <dbReference type="Proteomes" id="UP000179233"/>
    </source>
</evidence>
<evidence type="ECO:0000256" key="1">
    <source>
        <dbReference type="ARBA" id="ARBA00004651"/>
    </source>
</evidence>
<organism evidence="9 10">
    <name type="scientific">Candidatus Chisholmbacteria bacterium RIFCSPHIGHO2_01_FULL_52_32</name>
    <dbReference type="NCBI Taxonomy" id="1797591"/>
    <lineage>
        <taxon>Bacteria</taxon>
        <taxon>Candidatus Chisholmiibacteriota</taxon>
    </lineage>
</organism>
<comment type="caution">
    <text evidence="9">The sequence shown here is derived from an EMBL/GenBank/DDBJ whole genome shotgun (WGS) entry which is preliminary data.</text>
</comment>
<comment type="subcellular location">
    <subcellularLocation>
        <location evidence="1">Cell membrane</location>
        <topology evidence="1">Multi-pass membrane protein</topology>
    </subcellularLocation>
</comment>
<keyword evidence="7" id="KW-0460">Magnesium</keyword>
<evidence type="ECO:0008006" key="11">
    <source>
        <dbReference type="Google" id="ProtNLM"/>
    </source>
</evidence>
<dbReference type="EMBL" id="MHCJ01000001">
    <property type="protein sequence ID" value="OGY19097.1"/>
    <property type="molecule type" value="Genomic_DNA"/>
</dbReference>
<dbReference type="Proteomes" id="UP000179233">
    <property type="component" value="Unassembled WGS sequence"/>
</dbReference>
<gene>
    <name evidence="9" type="ORF">A2786_06190</name>
</gene>
<comment type="cofactor">
    <cofactor evidence="7">
        <name>Mg(2+)</name>
        <dbReference type="ChEBI" id="CHEBI:18420"/>
    </cofactor>
</comment>
<feature type="transmembrane region" description="Helical" evidence="8">
    <location>
        <begin position="109"/>
        <end position="133"/>
    </location>
</feature>
<dbReference type="PANTHER" id="PTHR22926:SF3">
    <property type="entry name" value="UNDECAPRENYL-PHOSPHATE ALPHA-N-ACETYLGLUCOSAMINYL 1-PHOSPHATE TRANSFERASE"/>
    <property type="match status" value="1"/>
</dbReference>
<evidence type="ECO:0000256" key="6">
    <source>
        <dbReference type="ARBA" id="ARBA00023136"/>
    </source>
</evidence>
<evidence type="ECO:0000256" key="4">
    <source>
        <dbReference type="ARBA" id="ARBA00022692"/>
    </source>
</evidence>
<dbReference type="GO" id="GO:0044038">
    <property type="term" value="P:cell wall macromolecule biosynthetic process"/>
    <property type="evidence" value="ECO:0007669"/>
    <property type="project" value="TreeGrafter"/>
</dbReference>
<feature type="transmembrane region" description="Helical" evidence="8">
    <location>
        <begin position="153"/>
        <end position="173"/>
    </location>
</feature>
<feature type="transmembrane region" description="Helical" evidence="8">
    <location>
        <begin position="309"/>
        <end position="327"/>
    </location>
</feature>
<dbReference type="GO" id="GO:0009103">
    <property type="term" value="P:lipopolysaccharide biosynthetic process"/>
    <property type="evidence" value="ECO:0007669"/>
    <property type="project" value="TreeGrafter"/>
</dbReference>
<protein>
    <recommendedName>
        <fullName evidence="11">Undecaprenyl-phosphate alpha-N-acetylglucosaminyl 1-phosphate transferase</fullName>
    </recommendedName>
</protein>
<evidence type="ECO:0000256" key="7">
    <source>
        <dbReference type="PIRSR" id="PIRSR600715-1"/>
    </source>
</evidence>
<name>A0A1G1VV87_9BACT</name>
<keyword evidence="4 8" id="KW-0812">Transmembrane</keyword>
<dbReference type="PANTHER" id="PTHR22926">
    <property type="entry name" value="PHOSPHO-N-ACETYLMURAMOYL-PENTAPEPTIDE-TRANSFERASE"/>
    <property type="match status" value="1"/>
</dbReference>
<keyword evidence="5 8" id="KW-1133">Transmembrane helix</keyword>
<feature type="binding site" evidence="7">
    <location>
        <position position="174"/>
    </location>
    <ligand>
        <name>Mg(2+)</name>
        <dbReference type="ChEBI" id="CHEBI:18420"/>
    </ligand>
</feature>
<evidence type="ECO:0000313" key="9">
    <source>
        <dbReference type="EMBL" id="OGY19097.1"/>
    </source>
</evidence>
<evidence type="ECO:0000256" key="5">
    <source>
        <dbReference type="ARBA" id="ARBA00022989"/>
    </source>
</evidence>
<dbReference type="GO" id="GO:0016780">
    <property type="term" value="F:phosphotransferase activity, for other substituted phosphate groups"/>
    <property type="evidence" value="ECO:0007669"/>
    <property type="project" value="InterPro"/>
</dbReference>
<dbReference type="CDD" id="cd06853">
    <property type="entry name" value="GT_WecA_like"/>
    <property type="match status" value="1"/>
</dbReference>
<dbReference type="GO" id="GO:0046872">
    <property type="term" value="F:metal ion binding"/>
    <property type="evidence" value="ECO:0007669"/>
    <property type="project" value="UniProtKB-KW"/>
</dbReference>
<feature type="transmembrane region" description="Helical" evidence="8">
    <location>
        <begin position="58"/>
        <end position="75"/>
    </location>
</feature>
<proteinExistence type="predicted"/>
<dbReference type="GO" id="GO:0071555">
    <property type="term" value="P:cell wall organization"/>
    <property type="evidence" value="ECO:0007669"/>
    <property type="project" value="TreeGrafter"/>
</dbReference>
<evidence type="ECO:0000256" key="3">
    <source>
        <dbReference type="ARBA" id="ARBA00022679"/>
    </source>
</evidence>
<keyword evidence="7" id="KW-0479">Metal-binding</keyword>
<feature type="transmembrane region" description="Helical" evidence="8">
    <location>
        <begin position="237"/>
        <end position="254"/>
    </location>
</feature>
<accession>A0A1G1VV87</accession>
<feature type="transmembrane region" description="Helical" evidence="8">
    <location>
        <begin position="333"/>
        <end position="356"/>
    </location>
</feature>
<keyword evidence="6 8" id="KW-0472">Membrane</keyword>
<keyword evidence="2" id="KW-1003">Cell membrane</keyword>